<evidence type="ECO:0000313" key="2">
    <source>
        <dbReference type="Proteomes" id="UP000288079"/>
    </source>
</evidence>
<reference evidence="1 2" key="1">
    <citation type="submission" date="2018-10" db="EMBL/GenBank/DDBJ databases">
        <title>Draft Genome Sequence of Bacteroides sp. KCTC 15687.</title>
        <authorList>
            <person name="Yu S.Y."/>
            <person name="Kim J.S."/>
            <person name="Oh B.S."/>
            <person name="Park S.H."/>
            <person name="Kang S.W."/>
            <person name="Park J.E."/>
            <person name="Choi S.H."/>
            <person name="Han K.I."/>
            <person name="Lee K.C."/>
            <person name="Eom M.K."/>
            <person name="Suh M.K."/>
            <person name="Lee D.H."/>
            <person name="Yoon H."/>
            <person name="Kim B."/>
            <person name="Yang S.J."/>
            <person name="Lee J.S."/>
            <person name="Lee J.H."/>
        </authorList>
    </citation>
    <scope>NUCLEOTIDE SEQUENCE [LARGE SCALE GENOMIC DNA]</scope>
    <source>
        <strain evidence="1 2">KCTC 15687</strain>
    </source>
</reference>
<keyword evidence="1" id="KW-0132">Cell division</keyword>
<comment type="caution">
    <text evidence="1">The sequence shown here is derived from an EMBL/GenBank/DDBJ whole genome shotgun (WGS) entry which is preliminary data.</text>
</comment>
<dbReference type="GO" id="GO:0051301">
    <property type="term" value="P:cell division"/>
    <property type="evidence" value="ECO:0007669"/>
    <property type="project" value="UniProtKB-KW"/>
</dbReference>
<evidence type="ECO:0000313" key="1">
    <source>
        <dbReference type="EMBL" id="GCB33062.1"/>
    </source>
</evidence>
<name>A0A401LND8_9BACE</name>
<organism evidence="1 2">
    <name type="scientific">Bacteroides faecalis</name>
    <dbReference type="NCBI Taxonomy" id="2447885"/>
    <lineage>
        <taxon>Bacteria</taxon>
        <taxon>Pseudomonadati</taxon>
        <taxon>Bacteroidota</taxon>
        <taxon>Bacteroidia</taxon>
        <taxon>Bacteroidales</taxon>
        <taxon>Bacteroidaceae</taxon>
        <taxon>Bacteroides</taxon>
    </lineage>
</organism>
<proteinExistence type="predicted"/>
<dbReference type="EMBL" id="BHWB01000001">
    <property type="protein sequence ID" value="GCB33062.1"/>
    <property type="molecule type" value="Genomic_DNA"/>
</dbReference>
<accession>A0A401LND8</accession>
<dbReference type="AlphaFoldDB" id="A0A401LND8"/>
<gene>
    <name evidence="1" type="ORF">KGMB02408_00070</name>
</gene>
<dbReference type="Proteomes" id="UP000288079">
    <property type="component" value="Unassembled WGS sequence"/>
</dbReference>
<keyword evidence="2" id="KW-1185">Reference proteome</keyword>
<sequence length="249" mass="28525">MNKIMVKRILLFIVMLVLIAYLGIAITAFNRKPADQTCRDVELVIKDTAYAGFITKDELKGVLQNKGIYPIGKKLERISTKSLERELSKHPLIAEAECYKTPSGKVCVEVAQRIPILRVMSSNGENYYLDNKGTIMPQEAKCVAHRAIVTGNVEKSFAMKDLYKFGVFLQNNKFWDAQIEQINVLSDRTVELVPRVGDHLVYLGKLENFENKLSRLKIFYEKGLNQVGWNKYSRINLEFSNQIICTKRE</sequence>
<keyword evidence="1" id="KW-0131">Cell cycle</keyword>
<protein>
    <submittedName>
        <fullName evidence="1">Cell division protein FtsQ</fullName>
    </submittedName>
</protein>